<dbReference type="InterPro" id="IPR027304">
    <property type="entry name" value="Trigger_fact/SurA_dom_sf"/>
</dbReference>
<gene>
    <name evidence="10" type="primary">prsA_2</name>
    <name evidence="10" type="ORF">Pan54_44060</name>
</gene>
<evidence type="ECO:0000256" key="7">
    <source>
        <dbReference type="SAM" id="MobiDB-lite"/>
    </source>
</evidence>
<accession>A0A5C5XMG5</accession>
<dbReference type="PANTHER" id="PTHR47245">
    <property type="entry name" value="PEPTIDYLPROLYL ISOMERASE"/>
    <property type="match status" value="1"/>
</dbReference>
<dbReference type="InterPro" id="IPR050245">
    <property type="entry name" value="PrsA_foldase"/>
</dbReference>
<proteinExistence type="predicted"/>
<keyword evidence="8" id="KW-0812">Transmembrane</keyword>
<dbReference type="Pfam" id="PF13624">
    <property type="entry name" value="SurA_N_3"/>
    <property type="match status" value="1"/>
</dbReference>
<dbReference type="InterPro" id="IPR000297">
    <property type="entry name" value="PPIase_PpiC"/>
</dbReference>
<reference evidence="10 11" key="1">
    <citation type="submission" date="2019-02" db="EMBL/GenBank/DDBJ databases">
        <title>Deep-cultivation of Planctomycetes and their phenomic and genomic characterization uncovers novel biology.</title>
        <authorList>
            <person name="Wiegand S."/>
            <person name="Jogler M."/>
            <person name="Boedeker C."/>
            <person name="Pinto D."/>
            <person name="Vollmers J."/>
            <person name="Rivas-Marin E."/>
            <person name="Kohn T."/>
            <person name="Peeters S.H."/>
            <person name="Heuer A."/>
            <person name="Rast P."/>
            <person name="Oberbeckmann S."/>
            <person name="Bunk B."/>
            <person name="Jeske O."/>
            <person name="Meyerdierks A."/>
            <person name="Storesund J.E."/>
            <person name="Kallscheuer N."/>
            <person name="Luecker S."/>
            <person name="Lage O.M."/>
            <person name="Pohl T."/>
            <person name="Merkel B.J."/>
            <person name="Hornburger P."/>
            <person name="Mueller R.-W."/>
            <person name="Bruemmer F."/>
            <person name="Labrenz M."/>
            <person name="Spormann A.M."/>
            <person name="Op Den Camp H."/>
            <person name="Overmann J."/>
            <person name="Amann R."/>
            <person name="Jetten M.S.M."/>
            <person name="Mascher T."/>
            <person name="Medema M.H."/>
            <person name="Devos D.P."/>
            <person name="Kaster A.-K."/>
            <person name="Ovreas L."/>
            <person name="Rohde M."/>
            <person name="Galperin M.Y."/>
            <person name="Jogler C."/>
        </authorList>
    </citation>
    <scope>NUCLEOTIDE SEQUENCE [LARGE SCALE GENOMIC DNA]</scope>
    <source>
        <strain evidence="10 11">Pan54</strain>
    </source>
</reference>
<sequence>MGEGNHSKMNTKKNAPWATIIGGTVLAIAAGVIGFQVFRAEPAAAPTDQAGKVSLSNASTSPALARVNGQLIQYDAVARECFDRLGKSVLENLINRTIIHQEIERRGLVVTEAEIDDEVRKIAKRFNLPVDTWYQMLQTERDLTPVQYRRDVIWPMIALRKLAGDDVQVTDSDLHRAFQRDYGPRVRCRMIMMENVRRANEVWEKATRTPEDFDKLAREFSVESNSRALGGAIPPISRYSSADNQSLEDAAFRLQPGEISGLIQVGNRYVILKCEGRTEQVVTDIKDVENDLRVQLQEEKTQERVAVVFDDLKKQTRVDNYLTNTSTGGSNTVQSTSYTNQIQQTGSTLPGANTQAVQPASGTTLTK</sequence>
<evidence type="ECO:0000256" key="3">
    <source>
        <dbReference type="ARBA" id="ARBA00022729"/>
    </source>
</evidence>
<dbReference type="SUPFAM" id="SSF109998">
    <property type="entry name" value="Triger factor/SurA peptide-binding domain-like"/>
    <property type="match status" value="1"/>
</dbReference>
<dbReference type="GO" id="GO:0003755">
    <property type="term" value="F:peptidyl-prolyl cis-trans isomerase activity"/>
    <property type="evidence" value="ECO:0007669"/>
    <property type="project" value="UniProtKB-KW"/>
</dbReference>
<keyword evidence="5 6" id="KW-0413">Isomerase</keyword>
<comment type="catalytic activity">
    <reaction evidence="1">
        <text>[protein]-peptidylproline (omega=180) = [protein]-peptidylproline (omega=0)</text>
        <dbReference type="Rhea" id="RHEA:16237"/>
        <dbReference type="Rhea" id="RHEA-COMP:10747"/>
        <dbReference type="Rhea" id="RHEA-COMP:10748"/>
        <dbReference type="ChEBI" id="CHEBI:83833"/>
        <dbReference type="ChEBI" id="CHEBI:83834"/>
        <dbReference type="EC" id="5.2.1.8"/>
    </reaction>
</comment>
<evidence type="ECO:0000256" key="4">
    <source>
        <dbReference type="ARBA" id="ARBA00023110"/>
    </source>
</evidence>
<comment type="caution">
    <text evidence="10">The sequence shown here is derived from an EMBL/GenBank/DDBJ whole genome shotgun (WGS) entry which is preliminary data.</text>
</comment>
<dbReference type="SUPFAM" id="SSF54534">
    <property type="entry name" value="FKBP-like"/>
    <property type="match status" value="1"/>
</dbReference>
<dbReference type="Gene3D" id="1.10.4030.10">
    <property type="entry name" value="Porin chaperone SurA, peptide-binding domain"/>
    <property type="match status" value="1"/>
</dbReference>
<keyword evidence="3" id="KW-0732">Signal</keyword>
<dbReference type="EMBL" id="SJPG01000001">
    <property type="protein sequence ID" value="TWT63651.1"/>
    <property type="molecule type" value="Genomic_DNA"/>
</dbReference>
<evidence type="ECO:0000256" key="1">
    <source>
        <dbReference type="ARBA" id="ARBA00000971"/>
    </source>
</evidence>
<dbReference type="Proteomes" id="UP000316095">
    <property type="component" value="Unassembled WGS sequence"/>
</dbReference>
<dbReference type="PANTHER" id="PTHR47245:SF1">
    <property type="entry name" value="FOLDASE PROTEIN PRSA"/>
    <property type="match status" value="1"/>
</dbReference>
<organism evidence="10 11">
    <name type="scientific">Rubinisphaera italica</name>
    <dbReference type="NCBI Taxonomy" id="2527969"/>
    <lineage>
        <taxon>Bacteria</taxon>
        <taxon>Pseudomonadati</taxon>
        <taxon>Planctomycetota</taxon>
        <taxon>Planctomycetia</taxon>
        <taxon>Planctomycetales</taxon>
        <taxon>Planctomycetaceae</taxon>
        <taxon>Rubinisphaera</taxon>
    </lineage>
</organism>
<dbReference type="EC" id="5.2.1.8" evidence="2"/>
<evidence type="ECO:0000256" key="5">
    <source>
        <dbReference type="ARBA" id="ARBA00023235"/>
    </source>
</evidence>
<evidence type="ECO:0000256" key="8">
    <source>
        <dbReference type="SAM" id="Phobius"/>
    </source>
</evidence>
<evidence type="ECO:0000256" key="2">
    <source>
        <dbReference type="ARBA" id="ARBA00013194"/>
    </source>
</evidence>
<keyword evidence="8" id="KW-1133">Transmembrane helix</keyword>
<keyword evidence="4 6" id="KW-0697">Rotamase</keyword>
<evidence type="ECO:0000313" key="10">
    <source>
        <dbReference type="EMBL" id="TWT63651.1"/>
    </source>
</evidence>
<name>A0A5C5XMG5_9PLAN</name>
<evidence type="ECO:0000259" key="9">
    <source>
        <dbReference type="PROSITE" id="PS50198"/>
    </source>
</evidence>
<feature type="region of interest" description="Disordered" evidence="7">
    <location>
        <begin position="346"/>
        <end position="367"/>
    </location>
</feature>
<dbReference type="InterPro" id="IPR046357">
    <property type="entry name" value="PPIase_dom_sf"/>
</dbReference>
<evidence type="ECO:0000313" key="11">
    <source>
        <dbReference type="Proteomes" id="UP000316095"/>
    </source>
</evidence>
<dbReference type="Gene3D" id="3.10.50.40">
    <property type="match status" value="1"/>
</dbReference>
<protein>
    <recommendedName>
        <fullName evidence="2">peptidylprolyl isomerase</fullName>
        <ecNumber evidence="2">5.2.1.8</ecNumber>
    </recommendedName>
</protein>
<feature type="domain" description="PpiC" evidence="9">
    <location>
        <begin position="183"/>
        <end position="276"/>
    </location>
</feature>
<feature type="transmembrane region" description="Helical" evidence="8">
    <location>
        <begin position="17"/>
        <end position="38"/>
    </location>
</feature>
<evidence type="ECO:0000256" key="6">
    <source>
        <dbReference type="PROSITE-ProRule" id="PRU00278"/>
    </source>
</evidence>
<dbReference type="Pfam" id="PF00639">
    <property type="entry name" value="Rotamase"/>
    <property type="match status" value="1"/>
</dbReference>
<keyword evidence="8" id="KW-0472">Membrane</keyword>
<dbReference type="AlphaFoldDB" id="A0A5C5XMG5"/>
<dbReference type="PROSITE" id="PS50198">
    <property type="entry name" value="PPIC_PPIASE_2"/>
    <property type="match status" value="1"/>
</dbReference>
<keyword evidence="11" id="KW-1185">Reference proteome</keyword>